<evidence type="ECO:0000313" key="15">
    <source>
        <dbReference type="Proteomes" id="UP000045824"/>
    </source>
</evidence>
<evidence type="ECO:0000256" key="6">
    <source>
        <dbReference type="ARBA" id="ARBA00022481"/>
    </source>
</evidence>
<evidence type="ECO:0000256" key="1">
    <source>
        <dbReference type="ARBA" id="ARBA00004377"/>
    </source>
</evidence>
<dbReference type="InterPro" id="IPR010054">
    <property type="entry name" value="Type2_sec_GspG"/>
</dbReference>
<dbReference type="InterPro" id="IPR045584">
    <property type="entry name" value="Pilin-like"/>
</dbReference>
<evidence type="ECO:0000256" key="4">
    <source>
        <dbReference type="ARBA" id="ARBA00020042"/>
    </source>
</evidence>
<dbReference type="PANTHER" id="PTHR30093">
    <property type="entry name" value="GENERAL SECRETION PATHWAY PROTEIN G"/>
    <property type="match status" value="1"/>
</dbReference>
<name>A0A0T9LEZ5_YERKR</name>
<keyword evidence="5" id="KW-1003">Cell membrane</keyword>
<evidence type="ECO:0000256" key="12">
    <source>
        <dbReference type="SAM" id="Phobius"/>
    </source>
</evidence>
<evidence type="ECO:0000256" key="11">
    <source>
        <dbReference type="ARBA" id="ARBA00045631"/>
    </source>
</evidence>
<dbReference type="PRINTS" id="PR00813">
    <property type="entry name" value="BCTERIALGSPG"/>
</dbReference>
<dbReference type="InterPro" id="IPR012902">
    <property type="entry name" value="N_methyl_site"/>
</dbReference>
<comment type="function">
    <text evidence="11">Core component of the type II secretion system required for the energy-dependent secretion of extracellular factors such as proteases and toxins from the periplasm. Pseudopilin (pilin-like) protein that polymerizes to form the pseudopilus. Further polymerization triggers pseudopilus growth.</text>
</comment>
<gene>
    <name evidence="14" type="primary">outG</name>
    <name evidence="14" type="ORF">ERS008491_02487</name>
</gene>
<reference evidence="14 15" key="1">
    <citation type="submission" date="2015-03" db="EMBL/GenBank/DDBJ databases">
        <authorList>
            <person name="Murphy D."/>
        </authorList>
    </citation>
    <scope>NUCLEOTIDE SEQUENCE [LARGE SCALE GENOMIC DNA]</scope>
    <source>
        <strain evidence="14 15">FCF326</strain>
    </source>
</reference>
<dbReference type="Pfam" id="PF07963">
    <property type="entry name" value="N_methyl"/>
    <property type="match status" value="1"/>
</dbReference>
<keyword evidence="10 12" id="KW-0472">Membrane</keyword>
<dbReference type="Gene3D" id="3.30.700.10">
    <property type="entry name" value="Glycoprotein, Type 4 Pilin"/>
    <property type="match status" value="1"/>
</dbReference>
<comment type="subunit">
    <text evidence="3">Type II secretion system is composed of four main components: the outer membrane complex, the inner membrane complex, the cytoplasmic secretion ATPase and the periplasm-spanning pseudopilus. Forms homomultimers.</text>
</comment>
<dbReference type="EMBL" id="CPYI01000009">
    <property type="protein sequence ID" value="CNE87460.1"/>
    <property type="molecule type" value="Genomic_DNA"/>
</dbReference>
<dbReference type="GO" id="GO:0015628">
    <property type="term" value="P:protein secretion by the type II secretion system"/>
    <property type="evidence" value="ECO:0007669"/>
    <property type="project" value="InterPro"/>
</dbReference>
<evidence type="ECO:0000256" key="5">
    <source>
        <dbReference type="ARBA" id="ARBA00022475"/>
    </source>
</evidence>
<protein>
    <recommendedName>
        <fullName evidence="4">Type II secretion system core protein G</fullName>
    </recommendedName>
</protein>
<comment type="subcellular location">
    <subcellularLocation>
        <location evidence="1">Cell inner membrane</location>
        <topology evidence="1">Single-pass membrane protein</topology>
    </subcellularLocation>
</comment>
<dbReference type="PANTHER" id="PTHR30093:SF44">
    <property type="entry name" value="TYPE II SECRETION SYSTEM CORE PROTEIN G"/>
    <property type="match status" value="1"/>
</dbReference>
<dbReference type="Proteomes" id="UP000045824">
    <property type="component" value="Unassembled WGS sequence"/>
</dbReference>
<dbReference type="NCBIfam" id="TIGR02532">
    <property type="entry name" value="IV_pilin_GFxxxE"/>
    <property type="match status" value="1"/>
</dbReference>
<feature type="transmembrane region" description="Helical" evidence="12">
    <location>
        <begin position="12"/>
        <end position="33"/>
    </location>
</feature>
<evidence type="ECO:0000313" key="14">
    <source>
        <dbReference type="EMBL" id="CNE87460.1"/>
    </source>
</evidence>
<dbReference type="Pfam" id="PF08334">
    <property type="entry name" value="T2SSG"/>
    <property type="match status" value="1"/>
</dbReference>
<dbReference type="SUPFAM" id="SSF54523">
    <property type="entry name" value="Pili subunits"/>
    <property type="match status" value="1"/>
</dbReference>
<evidence type="ECO:0000259" key="13">
    <source>
        <dbReference type="Pfam" id="PF08334"/>
    </source>
</evidence>
<evidence type="ECO:0000256" key="3">
    <source>
        <dbReference type="ARBA" id="ARBA00011180"/>
    </source>
</evidence>
<keyword evidence="9 12" id="KW-1133">Transmembrane helix</keyword>
<evidence type="ECO:0000256" key="7">
    <source>
        <dbReference type="ARBA" id="ARBA00022519"/>
    </source>
</evidence>
<organism evidence="14 15">
    <name type="scientific">Yersinia kristensenii</name>
    <dbReference type="NCBI Taxonomy" id="28152"/>
    <lineage>
        <taxon>Bacteria</taxon>
        <taxon>Pseudomonadati</taxon>
        <taxon>Pseudomonadota</taxon>
        <taxon>Gammaproteobacteria</taxon>
        <taxon>Enterobacterales</taxon>
        <taxon>Yersiniaceae</taxon>
        <taxon>Yersinia</taxon>
    </lineage>
</organism>
<dbReference type="InterPro" id="IPR013545">
    <property type="entry name" value="T2SS_protein-GspG_C"/>
</dbReference>
<accession>A0A0T9LEZ5</accession>
<dbReference type="GO" id="GO:0005886">
    <property type="term" value="C:plasma membrane"/>
    <property type="evidence" value="ECO:0007669"/>
    <property type="project" value="UniProtKB-SubCell"/>
</dbReference>
<dbReference type="AlphaFoldDB" id="A0A0T9LEZ5"/>
<feature type="domain" description="Type II secretion system protein GspG C-terminal" evidence="13">
    <location>
        <begin position="32"/>
        <end position="137"/>
    </location>
</feature>
<keyword evidence="6" id="KW-0488">Methylation</keyword>
<keyword evidence="8 12" id="KW-0812">Transmembrane</keyword>
<sequence length="150" mass="16750">MDNIKNNGFTLLEMMVIIIILGLLASLTVPSLMENKNRADQQKALSDIAAIENALDMYKLDNGYYPTESQGVISLVIKPIDLPIPRIYPNSGYIRRLPKDPWGNSYLMNNPGKHEDIDIFSAGPDREVGTEDDIGNWLTSLVKNETNNSL</sequence>
<evidence type="ECO:0000256" key="10">
    <source>
        <dbReference type="ARBA" id="ARBA00023136"/>
    </source>
</evidence>
<dbReference type="RefSeq" id="WP_049563559.1">
    <property type="nucleotide sequence ID" value="NZ_CABMLW010000006.1"/>
</dbReference>
<evidence type="ECO:0000256" key="8">
    <source>
        <dbReference type="ARBA" id="ARBA00022692"/>
    </source>
</evidence>
<evidence type="ECO:0000256" key="9">
    <source>
        <dbReference type="ARBA" id="ARBA00022989"/>
    </source>
</evidence>
<proteinExistence type="inferred from homology"/>
<dbReference type="GO" id="GO:0015627">
    <property type="term" value="C:type II protein secretion system complex"/>
    <property type="evidence" value="ECO:0007669"/>
    <property type="project" value="InterPro"/>
</dbReference>
<dbReference type="NCBIfam" id="TIGR01710">
    <property type="entry name" value="typeII_sec_gspG"/>
    <property type="match status" value="1"/>
</dbReference>
<keyword evidence="7" id="KW-0997">Cell inner membrane</keyword>
<dbReference type="InterPro" id="IPR000983">
    <property type="entry name" value="Bac_GSPG_pilin"/>
</dbReference>
<evidence type="ECO:0000256" key="2">
    <source>
        <dbReference type="ARBA" id="ARBA00009984"/>
    </source>
</evidence>
<comment type="similarity">
    <text evidence="2">Belongs to the GSP G family.</text>
</comment>